<feature type="compositionally biased region" description="Low complexity" evidence="1">
    <location>
        <begin position="615"/>
        <end position="706"/>
    </location>
</feature>
<feature type="region of interest" description="Disordered" evidence="1">
    <location>
        <begin position="570"/>
        <end position="759"/>
    </location>
</feature>
<name>A0AAD3DLY3_9CHLO</name>
<feature type="compositionally biased region" description="Basic residues" evidence="1">
    <location>
        <begin position="707"/>
        <end position="728"/>
    </location>
</feature>
<comment type="caution">
    <text evidence="2">The sequence shown here is derived from an EMBL/GenBank/DDBJ whole genome shotgun (WGS) entry which is preliminary data.</text>
</comment>
<feature type="compositionally biased region" description="Low complexity" evidence="1">
    <location>
        <begin position="729"/>
        <end position="740"/>
    </location>
</feature>
<feature type="region of interest" description="Disordered" evidence="1">
    <location>
        <begin position="299"/>
        <end position="399"/>
    </location>
</feature>
<evidence type="ECO:0000256" key="1">
    <source>
        <dbReference type="SAM" id="MobiDB-lite"/>
    </source>
</evidence>
<proteinExistence type="predicted"/>
<feature type="compositionally biased region" description="Pro residues" evidence="1">
    <location>
        <begin position="581"/>
        <end position="591"/>
    </location>
</feature>
<feature type="region of interest" description="Disordered" evidence="1">
    <location>
        <begin position="222"/>
        <end position="253"/>
    </location>
</feature>
<accession>A0AAD3DLY3</accession>
<keyword evidence="3" id="KW-1185">Reference proteome</keyword>
<evidence type="ECO:0000313" key="3">
    <source>
        <dbReference type="Proteomes" id="UP001054857"/>
    </source>
</evidence>
<feature type="region of interest" description="Disordered" evidence="1">
    <location>
        <begin position="505"/>
        <end position="558"/>
    </location>
</feature>
<protein>
    <submittedName>
        <fullName evidence="2">Uncharacterized protein</fullName>
    </submittedName>
</protein>
<dbReference type="Proteomes" id="UP001054857">
    <property type="component" value="Unassembled WGS sequence"/>
</dbReference>
<feature type="compositionally biased region" description="Basic residues" evidence="1">
    <location>
        <begin position="601"/>
        <end position="614"/>
    </location>
</feature>
<dbReference type="EMBL" id="BMAR01000007">
    <property type="protein sequence ID" value="GFR44294.1"/>
    <property type="molecule type" value="Genomic_DNA"/>
</dbReference>
<feature type="compositionally biased region" description="Polar residues" evidence="1">
    <location>
        <begin position="327"/>
        <end position="339"/>
    </location>
</feature>
<reference evidence="2 3" key="1">
    <citation type="journal article" date="2021" name="Sci. Rep.">
        <title>Genome sequencing of the multicellular alga Astrephomene provides insights into convergent evolution of germ-soma differentiation.</title>
        <authorList>
            <person name="Yamashita S."/>
            <person name="Yamamoto K."/>
            <person name="Matsuzaki R."/>
            <person name="Suzuki S."/>
            <person name="Yamaguchi H."/>
            <person name="Hirooka S."/>
            <person name="Minakuchi Y."/>
            <person name="Miyagishima S."/>
            <person name="Kawachi M."/>
            <person name="Toyoda A."/>
            <person name="Nozaki H."/>
        </authorList>
    </citation>
    <scope>NUCLEOTIDE SEQUENCE [LARGE SCALE GENOMIC DNA]</scope>
    <source>
        <strain evidence="2 3">NIES-4017</strain>
    </source>
</reference>
<gene>
    <name evidence="2" type="ORF">Agub_g5505</name>
</gene>
<sequence>MAQAVDVYVTSAELEEALKARTSCMKIDREALVPVHCVSKRGISTSTLFSVRSKRPIGRGINDTEMGLMYDKFVGPGSLGNAAVRQEQHERSRSIQSSVSADGGGAASVAVVSAAGSVAAVSRAPSIDSGDRAPPPPSPSMAVVIAAAGSLVKQPALDAEYQQQASSAVTMKYISPHIAKKYGINQHIRPASAAATAAAASKAARMASGVAAAAAAAMVSAEAGTSDHPSRPMSGHGHRPPRPPSASFSTTSRDQAQRAGYFVYCGPVDVPAPGRYTPQYNVTGKVPHVVSWGKRPSMGSDGAAAVGGSGSINLRRPGSAPAGGRSASITRPTSGSIVGNVSGHHHHRASDEGPMGQSQHHHDSPSRSRSISSHQPHPNGNANGIQHGLPLDGKAQRQQRHAEMFAGAHRVHPPKHEKPPGSSAFLVAPRKPRSGMTEAGPLFGEYYWDGYDKLTYKTPKRPSSAFHIPAEIPQSAMRQAAPAGGTGPALGPGAYNPKAVPATYTGQHVTAGHPPLARTPDWSRTTPRPTSAPPARPTSAGAAQPAYWGPEDPDDPAYSDLVALQALQARMQHDQHRSQQQPPPPPAPPQQPQQQQSPSRARSHSAAKHPRHQHATSSTPRSSSSFASPGRPQSARSHSHSSTTASSKTPTKSRPQTSFSPSRSRPQSARPTTSTTSAAPPSSATGAIAAAVAASSTSSISCSPHHPNPHHLQPHPQHHPQQQHHPQHHPQQQHPQQPLPAGLADYPGEPGRWGDTRPLVYVDPARHGELGSSGLAPRVPGGAFGQATRQAAAKSLRAMSQSNVIPPSSVAVRDLNDLTYNYDVAVESHRPRQPAWALPPNRTALSKKWVAAAATAYL</sequence>
<organism evidence="2 3">
    <name type="scientific">Astrephomene gubernaculifera</name>
    <dbReference type="NCBI Taxonomy" id="47775"/>
    <lineage>
        <taxon>Eukaryota</taxon>
        <taxon>Viridiplantae</taxon>
        <taxon>Chlorophyta</taxon>
        <taxon>core chlorophytes</taxon>
        <taxon>Chlorophyceae</taxon>
        <taxon>CS clade</taxon>
        <taxon>Chlamydomonadales</taxon>
        <taxon>Astrephomenaceae</taxon>
        <taxon>Astrephomene</taxon>
    </lineage>
</organism>
<feature type="compositionally biased region" description="Low complexity" evidence="1">
    <location>
        <begin position="367"/>
        <end position="378"/>
    </location>
</feature>
<evidence type="ECO:0000313" key="2">
    <source>
        <dbReference type="EMBL" id="GFR44294.1"/>
    </source>
</evidence>
<dbReference type="AlphaFoldDB" id="A0AAD3DLY3"/>